<dbReference type="GeneID" id="93222104"/>
<feature type="region of interest" description="Disordered" evidence="1">
    <location>
        <begin position="1"/>
        <end position="25"/>
    </location>
</feature>
<dbReference type="Proteomes" id="UP000004115">
    <property type="component" value="Unassembled WGS sequence"/>
</dbReference>
<accession>C8PB52</accession>
<dbReference type="RefSeq" id="WP_006729329.1">
    <property type="nucleotide sequence ID" value="NZ_AZET01000012.1"/>
</dbReference>
<dbReference type="EMBL" id="ACLN01000004">
    <property type="protein sequence ID" value="EEW52001.1"/>
    <property type="molecule type" value="Genomic_DNA"/>
</dbReference>
<evidence type="ECO:0000313" key="3">
    <source>
        <dbReference type="Proteomes" id="UP000004115"/>
    </source>
</evidence>
<sequence>MSRNIHTGINPHRRPRNKDNSKERVAHAAKVVAFLNKAKADENK</sequence>
<dbReference type="AlphaFoldDB" id="C8PB52"/>
<protein>
    <submittedName>
        <fullName evidence="2">Uncharacterized protein</fullName>
    </submittedName>
</protein>
<keyword evidence="3" id="KW-1185">Reference proteome</keyword>
<evidence type="ECO:0000256" key="1">
    <source>
        <dbReference type="SAM" id="MobiDB-lite"/>
    </source>
</evidence>
<comment type="caution">
    <text evidence="2">The sequence shown here is derived from an EMBL/GenBank/DDBJ whole genome shotgun (WGS) entry which is preliminary data.</text>
</comment>
<gene>
    <name evidence="2" type="ORF">HMPREF0520_0322</name>
</gene>
<proteinExistence type="predicted"/>
<evidence type="ECO:0000313" key="2">
    <source>
        <dbReference type="EMBL" id="EEW52001.1"/>
    </source>
</evidence>
<organism evidence="2 3">
    <name type="scientific">Lactobacillus iners DSM 13335</name>
    <dbReference type="NCBI Taxonomy" id="525328"/>
    <lineage>
        <taxon>Bacteria</taxon>
        <taxon>Bacillati</taxon>
        <taxon>Bacillota</taxon>
        <taxon>Bacilli</taxon>
        <taxon>Lactobacillales</taxon>
        <taxon>Lactobacillaceae</taxon>
        <taxon>Lactobacillus</taxon>
    </lineage>
</organism>
<name>C8PB52_9LACO</name>
<dbReference type="HOGENOM" id="CLU_3184938_0_0_9"/>
<reference evidence="2 3" key="1">
    <citation type="submission" date="2009-09" db="EMBL/GenBank/DDBJ databases">
        <authorList>
            <person name="Qin X."/>
            <person name="Bachman B."/>
            <person name="Battles P."/>
            <person name="Bell A."/>
            <person name="Bess C."/>
            <person name="Bickham C."/>
            <person name="Chaboub L."/>
            <person name="Chen D."/>
            <person name="Coyle M."/>
            <person name="Deiros D.R."/>
            <person name="Dinh H."/>
            <person name="Forbes L."/>
            <person name="Fowler G."/>
            <person name="Francisco L."/>
            <person name="Fu Q."/>
            <person name="Gubbala S."/>
            <person name="Hale W."/>
            <person name="Han Y."/>
            <person name="Hemphill L."/>
            <person name="Highlander S.K."/>
            <person name="Hirani K."/>
            <person name="Hogues M."/>
            <person name="Jackson L."/>
            <person name="Jakkamsetti A."/>
            <person name="Javaid M."/>
            <person name="Jiang H."/>
            <person name="Korchina V."/>
            <person name="Kovar C."/>
            <person name="Lara F."/>
            <person name="Lee S."/>
            <person name="Mata R."/>
            <person name="Mathew T."/>
            <person name="Moen C."/>
            <person name="Morales K."/>
            <person name="Munidasa M."/>
            <person name="Nazareth L."/>
            <person name="Ngo R."/>
            <person name="Nguyen L."/>
            <person name="Okwuonu G."/>
            <person name="Ongeri F."/>
            <person name="Patil S."/>
            <person name="Petrosino J."/>
            <person name="Pham C."/>
            <person name="Pham P."/>
            <person name="Pu L.-L."/>
            <person name="Puazo M."/>
            <person name="Raj R."/>
            <person name="Reid J."/>
            <person name="Rouhana J."/>
            <person name="Saada N."/>
            <person name="Shang Y."/>
            <person name="Simmons D."/>
            <person name="Thornton R."/>
            <person name="Warren J."/>
            <person name="Weissenberger G."/>
            <person name="Zhang J."/>
            <person name="Zhang L."/>
            <person name="Zhou C."/>
            <person name="Zhu D."/>
            <person name="Muzny D."/>
            <person name="Worley K."/>
            <person name="Gibbs R."/>
        </authorList>
    </citation>
    <scope>NUCLEOTIDE SEQUENCE [LARGE SCALE GENOMIC DNA]</scope>
    <source>
        <strain evidence="2 3">DSM 13335</strain>
    </source>
</reference>